<sequence length="47" mass="5293">MHEVFDRIYNHSNPLISAINELSENLSSEISKFLISSRSSACTNSSY</sequence>
<organism evidence="1 2">
    <name type="scientific">Pistacia atlantica</name>
    <dbReference type="NCBI Taxonomy" id="434234"/>
    <lineage>
        <taxon>Eukaryota</taxon>
        <taxon>Viridiplantae</taxon>
        <taxon>Streptophyta</taxon>
        <taxon>Embryophyta</taxon>
        <taxon>Tracheophyta</taxon>
        <taxon>Spermatophyta</taxon>
        <taxon>Magnoliopsida</taxon>
        <taxon>eudicotyledons</taxon>
        <taxon>Gunneridae</taxon>
        <taxon>Pentapetalae</taxon>
        <taxon>rosids</taxon>
        <taxon>malvids</taxon>
        <taxon>Sapindales</taxon>
        <taxon>Anacardiaceae</taxon>
        <taxon>Pistacia</taxon>
    </lineage>
</organism>
<dbReference type="EMBL" id="CM047910">
    <property type="protein sequence ID" value="KAJ0075800.1"/>
    <property type="molecule type" value="Genomic_DNA"/>
</dbReference>
<proteinExistence type="predicted"/>
<protein>
    <submittedName>
        <fullName evidence="1">Uncharacterized protein</fullName>
    </submittedName>
</protein>
<evidence type="ECO:0000313" key="1">
    <source>
        <dbReference type="EMBL" id="KAJ0075800.1"/>
    </source>
</evidence>
<keyword evidence="2" id="KW-1185">Reference proteome</keyword>
<comment type="caution">
    <text evidence="1">The sequence shown here is derived from an EMBL/GenBank/DDBJ whole genome shotgun (WGS) entry which is preliminary data.</text>
</comment>
<gene>
    <name evidence="1" type="ORF">Patl1_33397</name>
</gene>
<reference evidence="2" key="1">
    <citation type="journal article" date="2023" name="G3 (Bethesda)">
        <title>Genome assembly and association tests identify interacting loci associated with vigor, precocity, and sex in interspecific pistachio rootstocks.</title>
        <authorList>
            <person name="Palmer W."/>
            <person name="Jacygrad E."/>
            <person name="Sagayaradj S."/>
            <person name="Cavanaugh K."/>
            <person name="Han R."/>
            <person name="Bertier L."/>
            <person name="Beede B."/>
            <person name="Kafkas S."/>
            <person name="Golino D."/>
            <person name="Preece J."/>
            <person name="Michelmore R."/>
        </authorList>
    </citation>
    <scope>NUCLEOTIDE SEQUENCE [LARGE SCALE GENOMIC DNA]</scope>
</reference>
<evidence type="ECO:0000313" key="2">
    <source>
        <dbReference type="Proteomes" id="UP001164250"/>
    </source>
</evidence>
<dbReference type="Proteomes" id="UP001164250">
    <property type="component" value="Chromosome 15"/>
</dbReference>
<name>A0ACC0ZS43_9ROSI</name>
<accession>A0ACC0ZS43</accession>